<dbReference type="SUPFAM" id="SSF103473">
    <property type="entry name" value="MFS general substrate transporter"/>
    <property type="match status" value="1"/>
</dbReference>
<keyword evidence="3 6" id="KW-1133">Transmembrane helix</keyword>
<evidence type="ECO:0000256" key="2">
    <source>
        <dbReference type="ARBA" id="ARBA00022692"/>
    </source>
</evidence>
<name>A0ABR2XBM3_9PEZI</name>
<feature type="compositionally biased region" description="Polar residues" evidence="5">
    <location>
        <begin position="19"/>
        <end position="31"/>
    </location>
</feature>
<dbReference type="Pfam" id="PF07690">
    <property type="entry name" value="MFS_1"/>
    <property type="match status" value="1"/>
</dbReference>
<dbReference type="InterPro" id="IPR020846">
    <property type="entry name" value="MFS_dom"/>
</dbReference>
<dbReference type="PANTHER" id="PTHR23502">
    <property type="entry name" value="MAJOR FACILITATOR SUPERFAMILY"/>
    <property type="match status" value="1"/>
</dbReference>
<organism evidence="8 9">
    <name type="scientific">Seiridium cardinale</name>
    <dbReference type="NCBI Taxonomy" id="138064"/>
    <lineage>
        <taxon>Eukaryota</taxon>
        <taxon>Fungi</taxon>
        <taxon>Dikarya</taxon>
        <taxon>Ascomycota</taxon>
        <taxon>Pezizomycotina</taxon>
        <taxon>Sordariomycetes</taxon>
        <taxon>Xylariomycetidae</taxon>
        <taxon>Amphisphaeriales</taxon>
        <taxon>Sporocadaceae</taxon>
        <taxon>Seiridium</taxon>
    </lineage>
</organism>
<comment type="caution">
    <text evidence="8">The sequence shown here is derived from an EMBL/GenBank/DDBJ whole genome shotgun (WGS) entry which is preliminary data.</text>
</comment>
<dbReference type="EMBL" id="JARVKM010000078">
    <property type="protein sequence ID" value="KAK9771198.1"/>
    <property type="molecule type" value="Genomic_DNA"/>
</dbReference>
<feature type="transmembrane region" description="Helical" evidence="6">
    <location>
        <begin position="185"/>
        <end position="206"/>
    </location>
</feature>
<dbReference type="InterPro" id="IPR036259">
    <property type="entry name" value="MFS_trans_sf"/>
</dbReference>
<feature type="transmembrane region" description="Helical" evidence="6">
    <location>
        <begin position="243"/>
        <end position="265"/>
    </location>
</feature>
<feature type="compositionally biased region" description="Polar residues" evidence="5">
    <location>
        <begin position="1"/>
        <end position="10"/>
    </location>
</feature>
<accession>A0ABR2XBM3</accession>
<feature type="transmembrane region" description="Helical" evidence="6">
    <location>
        <begin position="380"/>
        <end position="404"/>
    </location>
</feature>
<proteinExistence type="predicted"/>
<feature type="transmembrane region" description="Helical" evidence="6">
    <location>
        <begin position="424"/>
        <end position="444"/>
    </location>
</feature>
<keyword evidence="4 6" id="KW-0472">Membrane</keyword>
<dbReference type="InterPro" id="IPR011701">
    <property type="entry name" value="MFS"/>
</dbReference>
<dbReference type="CDD" id="cd17323">
    <property type="entry name" value="MFS_Tpo1_MDR_like"/>
    <property type="match status" value="1"/>
</dbReference>
<feature type="transmembrane region" description="Helical" evidence="6">
    <location>
        <begin position="149"/>
        <end position="173"/>
    </location>
</feature>
<feature type="transmembrane region" description="Helical" evidence="6">
    <location>
        <begin position="490"/>
        <end position="512"/>
    </location>
</feature>
<dbReference type="Proteomes" id="UP001465668">
    <property type="component" value="Unassembled WGS sequence"/>
</dbReference>
<evidence type="ECO:0000256" key="5">
    <source>
        <dbReference type="SAM" id="MobiDB-lite"/>
    </source>
</evidence>
<evidence type="ECO:0000256" key="3">
    <source>
        <dbReference type="ARBA" id="ARBA00022989"/>
    </source>
</evidence>
<reference evidence="8 9" key="1">
    <citation type="submission" date="2024-02" db="EMBL/GenBank/DDBJ databases">
        <title>First draft genome assembly of two strains of Seiridium cardinale.</title>
        <authorList>
            <person name="Emiliani G."/>
            <person name="Scali E."/>
        </authorList>
    </citation>
    <scope>NUCLEOTIDE SEQUENCE [LARGE SCALE GENOMIC DNA]</scope>
    <source>
        <strain evidence="8 9">BM-138-000479</strain>
    </source>
</reference>
<feature type="transmembrane region" description="Helical" evidence="6">
    <location>
        <begin position="306"/>
        <end position="327"/>
    </location>
</feature>
<dbReference type="PANTHER" id="PTHR23502:SF33">
    <property type="entry name" value="MAJOR FACILITATOR SUPERFAMILY (MFS) PROFILE DOMAIN-CONTAINING PROTEIN-RELATED"/>
    <property type="match status" value="1"/>
</dbReference>
<dbReference type="Gene3D" id="1.20.1250.20">
    <property type="entry name" value="MFS general substrate transporter like domains"/>
    <property type="match status" value="1"/>
</dbReference>
<evidence type="ECO:0000256" key="1">
    <source>
        <dbReference type="ARBA" id="ARBA00004141"/>
    </source>
</evidence>
<evidence type="ECO:0000313" key="8">
    <source>
        <dbReference type="EMBL" id="KAK9771198.1"/>
    </source>
</evidence>
<feature type="transmembrane region" description="Helical" evidence="6">
    <location>
        <begin position="218"/>
        <end position="237"/>
    </location>
</feature>
<feature type="transmembrane region" description="Helical" evidence="6">
    <location>
        <begin position="277"/>
        <end position="300"/>
    </location>
</feature>
<evidence type="ECO:0000256" key="4">
    <source>
        <dbReference type="ARBA" id="ARBA00023136"/>
    </source>
</evidence>
<feature type="transmembrane region" description="Helical" evidence="6">
    <location>
        <begin position="524"/>
        <end position="543"/>
    </location>
</feature>
<keyword evidence="2 6" id="KW-0812">Transmembrane</keyword>
<feature type="transmembrane region" description="Helical" evidence="6">
    <location>
        <begin position="465"/>
        <end position="484"/>
    </location>
</feature>
<gene>
    <name evidence="8" type="ORF">SCAR479_12063</name>
</gene>
<evidence type="ECO:0000259" key="7">
    <source>
        <dbReference type="PROSITE" id="PS50850"/>
    </source>
</evidence>
<evidence type="ECO:0000256" key="6">
    <source>
        <dbReference type="SAM" id="Phobius"/>
    </source>
</evidence>
<sequence>MSQKGSQPEAMQSLPGPTDSLSRVSLNSSKAGNPYPQPISLDEDKNGNDDDADLRISAETNRRSISQPSLAAAAQDDIQRVDSPGSVASHRSRISQAISKVLSRSSKKSKRDHLAPQALPTSDLEKGVVGWETQDDPTMPLNFSKSRKIITMALLSIITLMPPLSSSIISPAISVYSAEFGNTNSILAAMPVSIFLLGFAVGPLLLAPLSEIHGRAMVIVFSSAWFCAWQIGCGLSPTLNSLIAFRFLAGIGGSAPLTLGGGIIADLFPVEERGFAISIWTIGPTIGPSIAPLIGAFITGSIGWRWAVWIPFIPATLATVLMAFLFPETNHRVLISRKVRKLRKELDRPELYSCYETQEPQGSSSLATLQRGLVRPLKMLFLSPIITTISFYISFVYGAVYLMYNSVPTVFQGVYGWSTGVSGLAFISLGLGYTAGLILFSLFSDREVVRLTKANGGKYEPEMRLPTMVYFAMVCPITFFWYGWAAETRTHWAVAVVGLFPLGGGLMGIWMPAQAYIIDAYPQYAASGIAAFGVLRSITAAFLPLAGPSLFGSLGIGWGNSVLGFICVAMIPVPLL</sequence>
<protein>
    <submittedName>
        <fullName evidence="8">Major facilitator superfamily domain-containing protein</fullName>
    </submittedName>
</protein>
<dbReference type="PROSITE" id="PS50850">
    <property type="entry name" value="MFS"/>
    <property type="match status" value="1"/>
</dbReference>
<comment type="subcellular location">
    <subcellularLocation>
        <location evidence="1">Membrane</location>
        <topology evidence="1">Multi-pass membrane protein</topology>
    </subcellularLocation>
</comment>
<feature type="domain" description="Major facilitator superfamily (MFS) profile" evidence="7">
    <location>
        <begin position="151"/>
        <end position="576"/>
    </location>
</feature>
<evidence type="ECO:0000313" key="9">
    <source>
        <dbReference type="Proteomes" id="UP001465668"/>
    </source>
</evidence>
<feature type="transmembrane region" description="Helical" evidence="6">
    <location>
        <begin position="555"/>
        <end position="575"/>
    </location>
</feature>
<keyword evidence="9" id="KW-1185">Reference proteome</keyword>
<feature type="compositionally biased region" description="Basic and acidic residues" evidence="5">
    <location>
        <begin position="42"/>
        <end position="62"/>
    </location>
</feature>
<feature type="region of interest" description="Disordered" evidence="5">
    <location>
        <begin position="1"/>
        <end position="119"/>
    </location>
</feature>